<dbReference type="GO" id="GO:0004452">
    <property type="term" value="F:isopentenyl-diphosphate delta-isomerase activity"/>
    <property type="evidence" value="ECO:0007669"/>
    <property type="project" value="UniProtKB-EC"/>
</dbReference>
<dbReference type="Gene3D" id="3.90.79.10">
    <property type="entry name" value="Nucleoside Triphosphate Pyrophosphohydrolase"/>
    <property type="match status" value="1"/>
</dbReference>
<dbReference type="AlphaFoldDB" id="A0A6N8HYD4"/>
<organism evidence="2 3">
    <name type="scientific">Caproicibacter fermentans</name>
    <dbReference type="NCBI Taxonomy" id="2576756"/>
    <lineage>
        <taxon>Bacteria</taxon>
        <taxon>Bacillati</taxon>
        <taxon>Bacillota</taxon>
        <taxon>Clostridia</taxon>
        <taxon>Eubacteriales</taxon>
        <taxon>Acutalibacteraceae</taxon>
        <taxon>Caproicibacter</taxon>
    </lineage>
</organism>
<evidence type="ECO:0000313" key="2">
    <source>
        <dbReference type="EMBL" id="MVB10709.1"/>
    </source>
</evidence>
<dbReference type="Pfam" id="PF00293">
    <property type="entry name" value="NUDIX"/>
    <property type="match status" value="1"/>
</dbReference>
<feature type="domain" description="Nudix hydrolase" evidence="1">
    <location>
        <begin position="28"/>
        <end position="172"/>
    </location>
</feature>
<evidence type="ECO:0000313" key="3">
    <source>
        <dbReference type="Proteomes" id="UP000469440"/>
    </source>
</evidence>
<sequence>MEFLDIVDEDGNPTGETVSREAAHRLGVRHRTSHVWILRMREGKRQVLLQKRSINKDSYPGCYDISSAGHIPAGDGFLQSALRELKEELGVNADEKELIYCGCRRFEYRGLFHGREFRDNQVSNVYALWKNPGDGELVLQKSEVDSVVWMNWGACVDLVKNNKAPHCIRMEELEMIQKVCCTEPGKER</sequence>
<dbReference type="EMBL" id="VWXL01000047">
    <property type="protein sequence ID" value="MVB10709.1"/>
    <property type="molecule type" value="Genomic_DNA"/>
</dbReference>
<proteinExistence type="predicted"/>
<evidence type="ECO:0000259" key="1">
    <source>
        <dbReference type="PROSITE" id="PS51462"/>
    </source>
</evidence>
<dbReference type="InterPro" id="IPR000086">
    <property type="entry name" value="NUDIX_hydrolase_dom"/>
</dbReference>
<dbReference type="EC" id="5.3.3.2" evidence="2"/>
<dbReference type="GO" id="GO:0009240">
    <property type="term" value="P:isopentenyl diphosphate biosynthetic process"/>
    <property type="evidence" value="ECO:0007669"/>
    <property type="project" value="TreeGrafter"/>
</dbReference>
<dbReference type="PROSITE" id="PS51462">
    <property type="entry name" value="NUDIX"/>
    <property type="match status" value="1"/>
</dbReference>
<dbReference type="Proteomes" id="UP000469440">
    <property type="component" value="Unassembled WGS sequence"/>
</dbReference>
<protein>
    <submittedName>
        <fullName evidence="2">Isopentenyl-diphosphate Delta-isomerase</fullName>
        <ecNumber evidence="2">5.3.3.2</ecNumber>
    </submittedName>
</protein>
<dbReference type="RefSeq" id="WP_156990198.1">
    <property type="nucleotide sequence ID" value="NZ_VWXL01000047.1"/>
</dbReference>
<gene>
    <name evidence="2" type="primary">idi</name>
    <name evidence="2" type="ORF">CAFE_14070</name>
</gene>
<dbReference type="SUPFAM" id="SSF55811">
    <property type="entry name" value="Nudix"/>
    <property type="match status" value="1"/>
</dbReference>
<dbReference type="OrthoDB" id="9804563at2"/>
<name>A0A6N8HYD4_9FIRM</name>
<reference evidence="2 3" key="1">
    <citation type="submission" date="2019-09" db="EMBL/GenBank/DDBJ databases">
        <title>Genome sequence of Clostridium sp. EA1.</title>
        <authorList>
            <person name="Poehlein A."/>
            <person name="Bengelsdorf F.R."/>
            <person name="Daniel R."/>
        </authorList>
    </citation>
    <scope>NUCLEOTIDE SEQUENCE [LARGE SCALE GENOMIC DNA]</scope>
    <source>
        <strain evidence="2 3">EA1</strain>
    </source>
</reference>
<dbReference type="PANTHER" id="PTHR10885:SF20">
    <property type="entry name" value="NUDIX HYDROLASE DOMAIN-CONTAINING PROTEIN"/>
    <property type="match status" value="1"/>
</dbReference>
<keyword evidence="2" id="KW-0413">Isomerase</keyword>
<dbReference type="GO" id="GO:0005737">
    <property type="term" value="C:cytoplasm"/>
    <property type="evidence" value="ECO:0007669"/>
    <property type="project" value="TreeGrafter"/>
</dbReference>
<dbReference type="CDD" id="cd04692">
    <property type="entry name" value="NUDIX_Hydrolase"/>
    <property type="match status" value="1"/>
</dbReference>
<keyword evidence="3" id="KW-1185">Reference proteome</keyword>
<accession>A0A6N8HYD4</accession>
<dbReference type="InterPro" id="IPR015797">
    <property type="entry name" value="NUDIX_hydrolase-like_dom_sf"/>
</dbReference>
<dbReference type="PANTHER" id="PTHR10885">
    <property type="entry name" value="ISOPENTENYL-DIPHOSPHATE DELTA-ISOMERASE"/>
    <property type="match status" value="1"/>
</dbReference>
<comment type="caution">
    <text evidence="2">The sequence shown here is derived from an EMBL/GenBank/DDBJ whole genome shotgun (WGS) entry which is preliminary data.</text>
</comment>